<dbReference type="Proteomes" id="UP001595886">
    <property type="component" value="Unassembled WGS sequence"/>
</dbReference>
<dbReference type="RefSeq" id="WP_380019348.1">
    <property type="nucleotide sequence ID" value="NZ_JBHSHD010000004.1"/>
</dbReference>
<feature type="chain" id="PRO_5046163696" evidence="2">
    <location>
        <begin position="22"/>
        <end position="302"/>
    </location>
</feature>
<dbReference type="InterPro" id="IPR007621">
    <property type="entry name" value="TPM_dom"/>
</dbReference>
<accession>A0ABV9QSF4</accession>
<sequence length="302" mass="30635">MRALHGLLAALFCLVAVAAFAADGDLQPVPPFGPRVTDLTGTLDAQQKQTLESQLQALEQSKGSRVAVLMLPTTAPEDIAQYGIRVTDVWKLSRSDGKTHDGVLFIVAKNDRRVRIEVGSDLEGAIPDAAAARIIREYVTPKFRANDYYGGIEDALGALTKLINDEPLPPPLTEEDSKRGEGMDPGAAFMIAIFIGFWARGMFGRLSTPPRAGLVAALTGGAGWLLSGWIPIGIGAGLFGLFLGLLGGGGGGGFANRGGWGGFGGGGGGWGGGGGGGWSGGGGGFSGGSSGGFSGGGASGSW</sequence>
<evidence type="ECO:0000256" key="1">
    <source>
        <dbReference type="SAM" id="Phobius"/>
    </source>
</evidence>
<dbReference type="Pfam" id="PF04536">
    <property type="entry name" value="TPM_phosphatase"/>
    <property type="match status" value="1"/>
</dbReference>
<evidence type="ECO:0000313" key="5">
    <source>
        <dbReference type="Proteomes" id="UP001595886"/>
    </source>
</evidence>
<keyword evidence="1" id="KW-0472">Membrane</keyword>
<dbReference type="Gene3D" id="3.10.310.50">
    <property type="match status" value="1"/>
</dbReference>
<evidence type="ECO:0000259" key="3">
    <source>
        <dbReference type="Pfam" id="PF04536"/>
    </source>
</evidence>
<evidence type="ECO:0000313" key="4">
    <source>
        <dbReference type="EMBL" id="MFC4819569.1"/>
    </source>
</evidence>
<feature type="transmembrane region" description="Helical" evidence="1">
    <location>
        <begin position="215"/>
        <end position="243"/>
    </location>
</feature>
<gene>
    <name evidence="4" type="ORF">ACFO6Q_04500</name>
</gene>
<proteinExistence type="predicted"/>
<feature type="transmembrane region" description="Helical" evidence="1">
    <location>
        <begin position="186"/>
        <end position="203"/>
    </location>
</feature>
<feature type="signal peptide" evidence="2">
    <location>
        <begin position="1"/>
        <end position="21"/>
    </location>
</feature>
<dbReference type="PANTHER" id="PTHR30373:SF2">
    <property type="entry name" value="UPF0603 PROTEIN YGCG"/>
    <property type="match status" value="1"/>
</dbReference>
<keyword evidence="1" id="KW-0812">Transmembrane</keyword>
<evidence type="ECO:0000256" key="2">
    <source>
        <dbReference type="SAM" id="SignalP"/>
    </source>
</evidence>
<dbReference type="EMBL" id="JBHSHD010000004">
    <property type="protein sequence ID" value="MFC4819569.1"/>
    <property type="molecule type" value="Genomic_DNA"/>
</dbReference>
<comment type="caution">
    <text evidence="4">The sequence shown here is derived from an EMBL/GenBank/DDBJ whole genome shotgun (WGS) entry which is preliminary data.</text>
</comment>
<keyword evidence="1" id="KW-1133">Transmembrane helix</keyword>
<protein>
    <submittedName>
        <fullName evidence="4">TPM domain-containing protein</fullName>
    </submittedName>
</protein>
<reference evidence="5" key="1">
    <citation type="journal article" date="2019" name="Int. J. Syst. Evol. Microbiol.">
        <title>The Global Catalogue of Microorganisms (GCM) 10K type strain sequencing project: providing services to taxonomists for standard genome sequencing and annotation.</title>
        <authorList>
            <consortium name="The Broad Institute Genomics Platform"/>
            <consortium name="The Broad Institute Genome Sequencing Center for Infectious Disease"/>
            <person name="Wu L."/>
            <person name="Ma J."/>
        </authorList>
    </citation>
    <scope>NUCLEOTIDE SEQUENCE [LARGE SCALE GENOMIC DNA]</scope>
    <source>
        <strain evidence="5">CCUG 30340</strain>
    </source>
</reference>
<name>A0ABV9QSF4_9GAMM</name>
<keyword evidence="2" id="KW-0732">Signal</keyword>
<dbReference type="PANTHER" id="PTHR30373">
    <property type="entry name" value="UPF0603 PROTEIN YGCG"/>
    <property type="match status" value="1"/>
</dbReference>
<feature type="domain" description="TPM" evidence="3">
    <location>
        <begin position="36"/>
        <end position="160"/>
    </location>
</feature>
<organism evidence="4 5">
    <name type="scientific">Dokdonella ginsengisoli</name>
    <dbReference type="NCBI Taxonomy" id="363846"/>
    <lineage>
        <taxon>Bacteria</taxon>
        <taxon>Pseudomonadati</taxon>
        <taxon>Pseudomonadota</taxon>
        <taxon>Gammaproteobacteria</taxon>
        <taxon>Lysobacterales</taxon>
        <taxon>Rhodanobacteraceae</taxon>
        <taxon>Dokdonella</taxon>
    </lineage>
</organism>
<keyword evidence="5" id="KW-1185">Reference proteome</keyword>